<dbReference type="RefSeq" id="WP_097054706.1">
    <property type="nucleotide sequence ID" value="NZ_OCMF01000001.1"/>
</dbReference>
<proteinExistence type="predicted"/>
<protein>
    <recommendedName>
        <fullName evidence="1">DUF6089 domain-containing protein</fullName>
    </recommendedName>
</protein>
<keyword evidence="3" id="KW-1185">Reference proteome</keyword>
<dbReference type="Proteomes" id="UP000219193">
    <property type="component" value="Unassembled WGS sequence"/>
</dbReference>
<gene>
    <name evidence="2" type="ORF">SAMN06296241_0441</name>
</gene>
<reference evidence="3" key="1">
    <citation type="submission" date="2017-09" db="EMBL/GenBank/DDBJ databases">
        <authorList>
            <person name="Varghese N."/>
            <person name="Submissions S."/>
        </authorList>
    </citation>
    <scope>NUCLEOTIDE SEQUENCE [LARGE SCALE GENOMIC DNA]</scope>
    <source>
        <strain evidence="3">CGMCC 1.12641</strain>
    </source>
</reference>
<sequence>MRYLVVMVLMAFCANKTYSQNFEIGPFIGGANYIGDVGNTTYINPNTVVFGGLLKWNRSERHAFRFSLMYANLEADDAKSNEGRRQQRGYSFKNTIAEASLGLEFTFWEWDLHSNTYQSTPYLYTGISYYFANHYMLKNKAYTNPANNELQEAGNNWEFSVPMVFGYKQTLNNFLSGGIEIGARYTFTDNLDGSQPSEVNGDYNLWNFGNSNTTDWYVFTGIYLTINFGRGSDCFNKY</sequence>
<evidence type="ECO:0000313" key="2">
    <source>
        <dbReference type="EMBL" id="SOC78921.1"/>
    </source>
</evidence>
<evidence type="ECO:0000259" key="1">
    <source>
        <dbReference type="Pfam" id="PF19573"/>
    </source>
</evidence>
<dbReference type="OrthoDB" id="654178at2"/>
<name>A0A285X0M1_9FLAO</name>
<feature type="domain" description="DUF6089" evidence="1">
    <location>
        <begin position="5"/>
        <end position="235"/>
    </location>
</feature>
<accession>A0A285X0M1</accession>
<organism evidence="2 3">
    <name type="scientific">Salinimicrobium sediminis</name>
    <dbReference type="NCBI Taxonomy" id="1343891"/>
    <lineage>
        <taxon>Bacteria</taxon>
        <taxon>Pseudomonadati</taxon>
        <taxon>Bacteroidota</taxon>
        <taxon>Flavobacteriia</taxon>
        <taxon>Flavobacteriales</taxon>
        <taxon>Flavobacteriaceae</taxon>
        <taxon>Salinimicrobium</taxon>
    </lineage>
</organism>
<dbReference type="Pfam" id="PF19573">
    <property type="entry name" value="DUF6089"/>
    <property type="match status" value="1"/>
</dbReference>
<dbReference type="EMBL" id="OCMF01000001">
    <property type="protein sequence ID" value="SOC78921.1"/>
    <property type="molecule type" value="Genomic_DNA"/>
</dbReference>
<dbReference type="InterPro" id="IPR045743">
    <property type="entry name" value="DUF6089"/>
</dbReference>
<evidence type="ECO:0000313" key="3">
    <source>
        <dbReference type="Proteomes" id="UP000219193"/>
    </source>
</evidence>
<dbReference type="AlphaFoldDB" id="A0A285X0M1"/>